<gene>
    <name evidence="2" type="ORF">Pmani_026067</name>
</gene>
<organism evidence="2 3">
    <name type="scientific">Petrolisthes manimaculis</name>
    <dbReference type="NCBI Taxonomy" id="1843537"/>
    <lineage>
        <taxon>Eukaryota</taxon>
        <taxon>Metazoa</taxon>
        <taxon>Ecdysozoa</taxon>
        <taxon>Arthropoda</taxon>
        <taxon>Crustacea</taxon>
        <taxon>Multicrustacea</taxon>
        <taxon>Malacostraca</taxon>
        <taxon>Eumalacostraca</taxon>
        <taxon>Eucarida</taxon>
        <taxon>Decapoda</taxon>
        <taxon>Pleocyemata</taxon>
        <taxon>Anomura</taxon>
        <taxon>Galatheoidea</taxon>
        <taxon>Porcellanidae</taxon>
        <taxon>Petrolisthes</taxon>
    </lineage>
</organism>
<name>A0AAE1P4T9_9EUCA</name>
<evidence type="ECO:0000313" key="2">
    <source>
        <dbReference type="EMBL" id="KAK4301798.1"/>
    </source>
</evidence>
<evidence type="ECO:0000313" key="3">
    <source>
        <dbReference type="Proteomes" id="UP001292094"/>
    </source>
</evidence>
<evidence type="ECO:0000256" key="1">
    <source>
        <dbReference type="SAM" id="MobiDB-lite"/>
    </source>
</evidence>
<keyword evidence="3" id="KW-1185">Reference proteome</keyword>
<sequence length="178" mass="19887">MSLPPNLPSLLLPSAVAHPAAIYTARYCSQVIALTSSLLINNTLNSPSSKLTSLLPLYAASDMASTRCLMVMLVVMCGLLSMTLAMPSPTPDAEAEASRYHSIDRYGYQQQDNHHHHHHDDDHDDDGHYHLTINKHGGVSGYYHEHDPRLHTATGHHYQPSSSQYQPYRRNQGHRHFG</sequence>
<accession>A0AAE1P4T9</accession>
<proteinExistence type="predicted"/>
<dbReference type="Proteomes" id="UP001292094">
    <property type="component" value="Unassembled WGS sequence"/>
</dbReference>
<protein>
    <submittedName>
        <fullName evidence="2">Uncharacterized protein</fullName>
    </submittedName>
</protein>
<reference evidence="2" key="1">
    <citation type="submission" date="2023-11" db="EMBL/GenBank/DDBJ databases">
        <title>Genome assemblies of two species of porcelain crab, Petrolisthes cinctipes and Petrolisthes manimaculis (Anomura: Porcellanidae).</title>
        <authorList>
            <person name="Angst P."/>
        </authorList>
    </citation>
    <scope>NUCLEOTIDE SEQUENCE</scope>
    <source>
        <strain evidence="2">PB745_02</strain>
        <tissue evidence="2">Gill</tissue>
    </source>
</reference>
<feature type="compositionally biased region" description="Basic and acidic residues" evidence="1">
    <location>
        <begin position="119"/>
        <end position="129"/>
    </location>
</feature>
<dbReference type="AlphaFoldDB" id="A0AAE1P4T9"/>
<feature type="region of interest" description="Disordered" evidence="1">
    <location>
        <begin position="111"/>
        <end position="178"/>
    </location>
</feature>
<comment type="caution">
    <text evidence="2">The sequence shown here is derived from an EMBL/GenBank/DDBJ whole genome shotgun (WGS) entry which is preliminary data.</text>
</comment>
<dbReference type="EMBL" id="JAWZYT010002824">
    <property type="protein sequence ID" value="KAK4301798.1"/>
    <property type="molecule type" value="Genomic_DNA"/>
</dbReference>